<evidence type="ECO:0000256" key="5">
    <source>
        <dbReference type="ARBA" id="ARBA00022989"/>
    </source>
</evidence>
<dbReference type="AlphaFoldDB" id="A0A8S9ZZG0"/>
<feature type="coiled-coil region" evidence="8">
    <location>
        <begin position="415"/>
        <end position="458"/>
    </location>
</feature>
<sequence>MHHNNNISSQIEEVNENYNKNISINKYKNDETLFVITLNTIFRIFGKRIAIYPWIFICASLSLTIFCSSKILFTKMTNDVSDFTPFGARARKESAVYESFFSNKGDPVVLFILITAKRKGGNMLGVHELEDTVQLLNTVNDQFKVEDMEKGINLSFTNFCDNFCTINEPVRHFHSGLLLERNFGNSSLDHIDLGYPITTVLGRQLHMDPHFFGVKIAVPLIEKNNSDEIHQIVSVNELKLGNINKNNLISSSQLLTSNFSQIPNNIKEIKLVCLYFRAVRPKGVSKEAMQNWQRQITYFIRNEFKSDFVDAHLLSETILTDEVVHAGLTLLPFLIIGFIIMVTFSSITISLAAYYMGQFGIHKILLAIVACCCPFMACGTALGGMFWFGFRFGSLLCVTPFLVLALGVDDAYLMLNSWQRLRKKMEKEIKNGTEQILIENENNIFEEEKKLVQKLMANVMVDTGASITITTLTNVLAFAIGAFTPTPEIRLFSIGNAIAITVVYIYQWTVFGPTMALFGCKELKQIVKEIKKKIKQKQQINSLNCSSSLSSETDSGINIREEYDEDKISINNNNNNNEGGNKRKIKRSLTKNLKKLIQLFCKRFLRFYCHALTNRFVIFGVFLLLALYIFISLYGLFDIRAELKPEQLFLRSSDIQEILRVRNLYIIPFYAVCLIFVNRPGNFSEPAQRMKWHSLVSDFEALPSSVGSFSTKFWLRDYEQFVQSDNNDDSAPLDDLVSFEGITPDERRKNELSEFLEWPEFQFWNGFVQLIWPFNNTNTSSEPELKRFFFSTAFFGEELKEWSKREQLLGQWRKIADSYPELEVSVFEDEAKFLDLIPTMLPQTLQSTFYTLFCMFLVCLLFMKNIPSLTISNFAILFTCIGVFGIQSLMGTALDPIFMSAAIMSIGFSVDIPAHIVYHFYKTGVYEENKNGKIIERLKSVEERLHDCLASIAFPILEAGISTLICVCSLFLVDLHMARVFARTMTLVVVIGLLQGLLVIPTMLCLFSSKKISEINEGNKASNKKKSIITNKIQNHPIVLAVNE</sequence>
<dbReference type="InterPro" id="IPR051697">
    <property type="entry name" value="Patched_domain-protein"/>
</dbReference>
<dbReference type="GO" id="GO:0005886">
    <property type="term" value="C:plasma membrane"/>
    <property type="evidence" value="ECO:0007669"/>
    <property type="project" value="UniProtKB-SubCell"/>
</dbReference>
<feature type="transmembrane region" description="Helical" evidence="9">
    <location>
        <begin position="51"/>
        <end position="73"/>
    </location>
</feature>
<evidence type="ECO:0000256" key="7">
    <source>
        <dbReference type="ARBA" id="ARBA00023180"/>
    </source>
</evidence>
<proteinExistence type="inferred from homology"/>
<feature type="transmembrane region" description="Helical" evidence="9">
    <location>
        <begin position="847"/>
        <end position="863"/>
    </location>
</feature>
<dbReference type="OrthoDB" id="6510177at2759"/>
<keyword evidence="8" id="KW-0175">Coiled coil</keyword>
<dbReference type="PROSITE" id="PS50156">
    <property type="entry name" value="SSD"/>
    <property type="match status" value="1"/>
</dbReference>
<dbReference type="Proteomes" id="UP000605970">
    <property type="component" value="Unassembled WGS sequence"/>
</dbReference>
<feature type="transmembrane region" description="Helical" evidence="9">
    <location>
        <begin position="948"/>
        <end position="973"/>
    </location>
</feature>
<name>A0A8S9ZZG0_9BILA</name>
<evidence type="ECO:0000259" key="10">
    <source>
        <dbReference type="PROSITE" id="PS50156"/>
    </source>
</evidence>
<dbReference type="Gene3D" id="1.20.1640.10">
    <property type="entry name" value="Multidrug efflux transporter AcrB transmembrane domain"/>
    <property type="match status" value="2"/>
</dbReference>
<evidence type="ECO:0000256" key="1">
    <source>
        <dbReference type="ARBA" id="ARBA00004651"/>
    </source>
</evidence>
<keyword evidence="4 9" id="KW-0812">Transmembrane</keyword>
<feature type="transmembrane region" description="Helical" evidence="9">
    <location>
        <begin position="616"/>
        <end position="637"/>
    </location>
</feature>
<comment type="similarity">
    <text evidence="2">Belongs to the patched family.</text>
</comment>
<evidence type="ECO:0000256" key="4">
    <source>
        <dbReference type="ARBA" id="ARBA00022692"/>
    </source>
</evidence>
<dbReference type="EMBL" id="JABEBT010000011">
    <property type="protein sequence ID" value="KAF7638515.1"/>
    <property type="molecule type" value="Genomic_DNA"/>
</dbReference>
<feature type="transmembrane region" description="Helical" evidence="9">
    <location>
        <begin position="330"/>
        <end position="357"/>
    </location>
</feature>
<dbReference type="InterPro" id="IPR003392">
    <property type="entry name" value="PTHD_SSD"/>
</dbReference>
<keyword evidence="6 9" id="KW-0472">Membrane</keyword>
<feature type="domain" description="SSD" evidence="10">
    <location>
        <begin position="337"/>
        <end position="517"/>
    </location>
</feature>
<keyword evidence="7" id="KW-0325">Glycoprotein</keyword>
<feature type="transmembrane region" description="Helical" evidence="9">
    <location>
        <begin position="364"/>
        <end position="387"/>
    </location>
</feature>
<dbReference type="PANTHER" id="PTHR10796">
    <property type="entry name" value="PATCHED-RELATED"/>
    <property type="match status" value="1"/>
</dbReference>
<dbReference type="PANTHER" id="PTHR10796:SF122">
    <property type="entry name" value="SSD DOMAIN-CONTAINING PROTEIN"/>
    <property type="match status" value="1"/>
</dbReference>
<protein>
    <submittedName>
        <fullName evidence="11">SSD domain-containing protein</fullName>
    </submittedName>
</protein>
<keyword evidence="5 9" id="KW-1133">Transmembrane helix</keyword>
<feature type="transmembrane region" description="Helical" evidence="9">
    <location>
        <begin position="870"/>
        <end position="891"/>
    </location>
</feature>
<comment type="caution">
    <text evidence="11">The sequence shown here is derived from an EMBL/GenBank/DDBJ whole genome shotgun (WGS) entry which is preliminary data.</text>
</comment>
<feature type="transmembrane region" description="Helical" evidence="9">
    <location>
        <begin position="459"/>
        <end position="483"/>
    </location>
</feature>
<dbReference type="SUPFAM" id="SSF82866">
    <property type="entry name" value="Multidrug efflux transporter AcrB transmembrane domain"/>
    <property type="match status" value="2"/>
</dbReference>
<organism evidence="11 12">
    <name type="scientific">Meloidogyne graminicola</name>
    <dbReference type="NCBI Taxonomy" id="189291"/>
    <lineage>
        <taxon>Eukaryota</taxon>
        <taxon>Metazoa</taxon>
        <taxon>Ecdysozoa</taxon>
        <taxon>Nematoda</taxon>
        <taxon>Chromadorea</taxon>
        <taxon>Rhabditida</taxon>
        <taxon>Tylenchina</taxon>
        <taxon>Tylenchomorpha</taxon>
        <taxon>Tylenchoidea</taxon>
        <taxon>Meloidogynidae</taxon>
        <taxon>Meloidogyninae</taxon>
        <taxon>Meloidogyne</taxon>
    </lineage>
</organism>
<evidence type="ECO:0000256" key="8">
    <source>
        <dbReference type="SAM" id="Coils"/>
    </source>
</evidence>
<evidence type="ECO:0000256" key="2">
    <source>
        <dbReference type="ARBA" id="ARBA00005585"/>
    </source>
</evidence>
<feature type="transmembrane region" description="Helical" evidence="9">
    <location>
        <begin position="393"/>
        <end position="415"/>
    </location>
</feature>
<gene>
    <name evidence="11" type="ORF">Mgra_00001888</name>
</gene>
<evidence type="ECO:0000256" key="3">
    <source>
        <dbReference type="ARBA" id="ARBA00022475"/>
    </source>
</evidence>
<dbReference type="GO" id="GO:0018996">
    <property type="term" value="P:molting cycle, collagen and cuticulin-based cuticle"/>
    <property type="evidence" value="ECO:0007669"/>
    <property type="project" value="TreeGrafter"/>
</dbReference>
<dbReference type="Pfam" id="PF02460">
    <property type="entry name" value="Patched"/>
    <property type="match status" value="1"/>
</dbReference>
<accession>A0A8S9ZZG0</accession>
<dbReference type="GO" id="GO:0030659">
    <property type="term" value="C:cytoplasmic vesicle membrane"/>
    <property type="evidence" value="ECO:0007669"/>
    <property type="project" value="TreeGrafter"/>
</dbReference>
<evidence type="ECO:0000256" key="9">
    <source>
        <dbReference type="SAM" id="Phobius"/>
    </source>
</evidence>
<dbReference type="FunFam" id="1.20.1640.10:FF:000013">
    <property type="entry name" value="PaTched Related family"/>
    <property type="match status" value="1"/>
</dbReference>
<evidence type="ECO:0000256" key="6">
    <source>
        <dbReference type="ARBA" id="ARBA00023136"/>
    </source>
</evidence>
<dbReference type="GO" id="GO:0006897">
    <property type="term" value="P:endocytosis"/>
    <property type="evidence" value="ECO:0007669"/>
    <property type="project" value="TreeGrafter"/>
</dbReference>
<comment type="subcellular location">
    <subcellularLocation>
        <location evidence="1">Cell membrane</location>
        <topology evidence="1">Multi-pass membrane protein</topology>
    </subcellularLocation>
</comment>
<evidence type="ECO:0000313" key="12">
    <source>
        <dbReference type="Proteomes" id="UP000605970"/>
    </source>
</evidence>
<reference evidence="11" key="1">
    <citation type="journal article" date="2020" name="Ecol. Evol.">
        <title>Genome structure and content of the rice root-knot nematode (Meloidogyne graminicola).</title>
        <authorList>
            <person name="Phan N.T."/>
            <person name="Danchin E.G.J."/>
            <person name="Klopp C."/>
            <person name="Perfus-Barbeoch L."/>
            <person name="Kozlowski D.K."/>
            <person name="Koutsovoulos G.D."/>
            <person name="Lopez-Roques C."/>
            <person name="Bouchez O."/>
            <person name="Zahm M."/>
            <person name="Besnard G."/>
            <person name="Bellafiore S."/>
        </authorList>
    </citation>
    <scope>NUCLEOTIDE SEQUENCE</scope>
    <source>
        <strain evidence="11">VN-18</strain>
    </source>
</reference>
<feature type="transmembrane region" description="Helical" evidence="9">
    <location>
        <begin position="897"/>
        <end position="921"/>
    </location>
</feature>
<feature type="transmembrane region" description="Helical" evidence="9">
    <location>
        <begin position="985"/>
        <end position="1007"/>
    </location>
</feature>
<evidence type="ECO:0000313" key="11">
    <source>
        <dbReference type="EMBL" id="KAF7638515.1"/>
    </source>
</evidence>
<keyword evidence="12" id="KW-1185">Reference proteome</keyword>
<keyword evidence="3" id="KW-1003">Cell membrane</keyword>
<dbReference type="InterPro" id="IPR000731">
    <property type="entry name" value="SSD"/>
</dbReference>